<proteinExistence type="predicted"/>
<dbReference type="PATRIC" id="fig|92835.4.peg.615"/>
<comment type="caution">
    <text evidence="1">The sequence shown here is derived from an EMBL/GenBank/DDBJ whole genome shotgun (WGS) entry which is preliminary data.</text>
</comment>
<sequence>MRGAARVQTILGRTLAVTTMRLYDPEQTFDALLLHVTNGRSARTATSRSTGSLTVEGLEYDYT</sequence>
<dbReference type="AlphaFoldDB" id="A0A0M2HBP3"/>
<evidence type="ECO:0000313" key="2">
    <source>
        <dbReference type="Proteomes" id="UP000033956"/>
    </source>
</evidence>
<dbReference type="Proteomes" id="UP000033956">
    <property type="component" value="Unassembled WGS sequence"/>
</dbReference>
<evidence type="ECO:0000313" key="1">
    <source>
        <dbReference type="EMBL" id="KJL44026.1"/>
    </source>
</evidence>
<gene>
    <name evidence="1" type="ORF">RS81_00599</name>
</gene>
<name>A0A0M2HBP3_9MICO</name>
<dbReference type="EMBL" id="JYIZ01000033">
    <property type="protein sequence ID" value="KJL44026.1"/>
    <property type="molecule type" value="Genomic_DNA"/>
</dbReference>
<accession>A0A0M2HBP3</accession>
<keyword evidence="2" id="KW-1185">Reference proteome</keyword>
<protein>
    <submittedName>
        <fullName evidence="1">Uncharacterized protein</fullName>
    </submittedName>
</protein>
<reference evidence="1 2" key="1">
    <citation type="submission" date="2015-02" db="EMBL/GenBank/DDBJ databases">
        <title>Draft genome sequences of ten Microbacterium spp. with emphasis on heavy metal contaminated environments.</title>
        <authorList>
            <person name="Corretto E."/>
        </authorList>
    </citation>
    <scope>NUCLEOTIDE SEQUENCE [LARGE SCALE GENOMIC DNA]</scope>
    <source>
        <strain evidence="1 2">DSM 12510</strain>
    </source>
</reference>
<organism evidence="1 2">
    <name type="scientific">Microbacterium terrae</name>
    <dbReference type="NCBI Taxonomy" id="69369"/>
    <lineage>
        <taxon>Bacteria</taxon>
        <taxon>Bacillati</taxon>
        <taxon>Actinomycetota</taxon>
        <taxon>Actinomycetes</taxon>
        <taxon>Micrococcales</taxon>
        <taxon>Microbacteriaceae</taxon>
        <taxon>Microbacterium</taxon>
    </lineage>
</organism>